<dbReference type="VEuPathDB" id="FungiDB:CHGG_03665"/>
<dbReference type="AlphaFoldDB" id="Q2H7Y9"/>
<dbReference type="EMBL" id="CH408030">
    <property type="protein sequence ID" value="EAQ91730.1"/>
    <property type="molecule type" value="Genomic_DNA"/>
</dbReference>
<sequence length="205" mass="23303">MGSTTILRGFKISAAVLDTFLAANNVYETYGTPPFYKDHPDDDRISVLLHAKIAKEDKDADKNKFRVMIPSLRGSARSEVAYVTYTWVTVLAHRELAMDEDLPAKVPLGFEGLRQEILSFRDTVPDGHQILDEGHMGLYVVYTHDIRGLYMPQELLDRDKVPQHCDRCDAAFFNEPNSNSAFSKRQLHRRDVHGCREDIDPLPNA</sequence>
<name>Q2H7Y9_CHAGB</name>
<keyword evidence="2" id="KW-1185">Reference proteome</keyword>
<proteinExistence type="predicted"/>
<evidence type="ECO:0008006" key="3">
    <source>
        <dbReference type="Google" id="ProtNLM"/>
    </source>
</evidence>
<dbReference type="OrthoDB" id="5132222at2759"/>
<dbReference type="InParanoid" id="Q2H7Y9"/>
<dbReference type="GeneID" id="4388436"/>
<evidence type="ECO:0000313" key="1">
    <source>
        <dbReference type="EMBL" id="EAQ91730.1"/>
    </source>
</evidence>
<dbReference type="HOGENOM" id="CLU_129962_0_0_1"/>
<organism evidence="1 2">
    <name type="scientific">Chaetomium globosum (strain ATCC 6205 / CBS 148.51 / DSM 1962 / NBRC 6347 / NRRL 1970)</name>
    <name type="common">Soil fungus</name>
    <dbReference type="NCBI Taxonomy" id="306901"/>
    <lineage>
        <taxon>Eukaryota</taxon>
        <taxon>Fungi</taxon>
        <taxon>Dikarya</taxon>
        <taxon>Ascomycota</taxon>
        <taxon>Pezizomycotina</taxon>
        <taxon>Sordariomycetes</taxon>
        <taxon>Sordariomycetidae</taxon>
        <taxon>Sordariales</taxon>
        <taxon>Chaetomiaceae</taxon>
        <taxon>Chaetomium</taxon>
    </lineage>
</organism>
<evidence type="ECO:0000313" key="2">
    <source>
        <dbReference type="Proteomes" id="UP000001056"/>
    </source>
</evidence>
<dbReference type="Proteomes" id="UP000001056">
    <property type="component" value="Unassembled WGS sequence"/>
</dbReference>
<protein>
    <recommendedName>
        <fullName evidence="3">C2H2-type domain-containing protein</fullName>
    </recommendedName>
</protein>
<dbReference type="eggNOG" id="ENOG502SJDB">
    <property type="taxonomic scope" value="Eukaryota"/>
</dbReference>
<accession>Q2H7Y9</accession>
<gene>
    <name evidence="1" type="ORF">CHGG_03665</name>
</gene>
<dbReference type="OMA" id="AYITFAW"/>
<reference evidence="2" key="1">
    <citation type="journal article" date="2015" name="Genome Announc.">
        <title>Draft genome sequence of the cellulolytic fungus Chaetomium globosum.</title>
        <authorList>
            <person name="Cuomo C.A."/>
            <person name="Untereiner W.A."/>
            <person name="Ma L.-J."/>
            <person name="Grabherr M."/>
            <person name="Birren B.W."/>
        </authorList>
    </citation>
    <scope>NUCLEOTIDE SEQUENCE [LARGE SCALE GENOMIC DNA]</scope>
    <source>
        <strain evidence="2">ATCC 6205 / CBS 148.51 / DSM 1962 / NBRC 6347 / NRRL 1970</strain>
    </source>
</reference>
<dbReference type="RefSeq" id="XP_001230181.1">
    <property type="nucleotide sequence ID" value="XM_001230180.1"/>
</dbReference>
<dbReference type="STRING" id="306901.Q2H7Y9"/>